<accession>A0A1M7C651</accession>
<evidence type="ECO:0000256" key="1">
    <source>
        <dbReference type="ARBA" id="ARBA00005495"/>
    </source>
</evidence>
<dbReference type="Pfam" id="PF04828">
    <property type="entry name" value="GFA"/>
    <property type="match status" value="1"/>
</dbReference>
<protein>
    <submittedName>
        <fullName evidence="6">Uncharacterized conserved protein</fullName>
    </submittedName>
</protein>
<keyword evidence="7" id="KW-1185">Reference proteome</keyword>
<organism evidence="6 7">
    <name type="scientific">Roseovarius marisflavi</name>
    <dbReference type="NCBI Taxonomy" id="1054996"/>
    <lineage>
        <taxon>Bacteria</taxon>
        <taxon>Pseudomonadati</taxon>
        <taxon>Pseudomonadota</taxon>
        <taxon>Alphaproteobacteria</taxon>
        <taxon>Rhodobacterales</taxon>
        <taxon>Roseobacteraceae</taxon>
        <taxon>Roseovarius</taxon>
    </lineage>
</organism>
<gene>
    <name evidence="6" type="ORF">SAMN05444414_12337</name>
</gene>
<evidence type="ECO:0000256" key="2">
    <source>
        <dbReference type="ARBA" id="ARBA00022723"/>
    </source>
</evidence>
<evidence type="ECO:0000313" key="6">
    <source>
        <dbReference type="EMBL" id="SHL62695.1"/>
    </source>
</evidence>
<sequence length="135" mass="14778">MKVDGACLCGQVTYEAGIDPDRVAICHCADCQVNSGSAYGVVASVTDGQFRLMTGTLKEYEKMAESGRIRHLSFCPDCGTRIHARTKGDPTAFFGLRVGTIRQRAQLKPKVQVWCGSALPWVFDLSVILRHDAQD</sequence>
<reference evidence="7" key="1">
    <citation type="submission" date="2016-11" db="EMBL/GenBank/DDBJ databases">
        <authorList>
            <person name="Varghese N."/>
            <person name="Submissions S."/>
        </authorList>
    </citation>
    <scope>NUCLEOTIDE SEQUENCE [LARGE SCALE GENOMIC DNA]</scope>
    <source>
        <strain evidence="7">DSM 29327</strain>
    </source>
</reference>
<dbReference type="Proteomes" id="UP000184191">
    <property type="component" value="Unassembled WGS sequence"/>
</dbReference>
<evidence type="ECO:0000259" key="5">
    <source>
        <dbReference type="PROSITE" id="PS51891"/>
    </source>
</evidence>
<keyword evidence="4" id="KW-0456">Lyase</keyword>
<evidence type="ECO:0000256" key="3">
    <source>
        <dbReference type="ARBA" id="ARBA00022833"/>
    </source>
</evidence>
<keyword evidence="3" id="KW-0862">Zinc</keyword>
<dbReference type="OrthoDB" id="9807246at2"/>
<dbReference type="RefSeq" id="WP_073199871.1">
    <property type="nucleotide sequence ID" value="NZ_FRBN01000023.1"/>
</dbReference>
<dbReference type="PANTHER" id="PTHR33337">
    <property type="entry name" value="GFA DOMAIN-CONTAINING PROTEIN"/>
    <property type="match status" value="1"/>
</dbReference>
<dbReference type="InterPro" id="IPR011057">
    <property type="entry name" value="Mss4-like_sf"/>
</dbReference>
<dbReference type="AlphaFoldDB" id="A0A1M7C651"/>
<proteinExistence type="inferred from homology"/>
<dbReference type="PROSITE" id="PS51891">
    <property type="entry name" value="CENP_V_GFA"/>
    <property type="match status" value="1"/>
</dbReference>
<dbReference type="GO" id="GO:0016846">
    <property type="term" value="F:carbon-sulfur lyase activity"/>
    <property type="evidence" value="ECO:0007669"/>
    <property type="project" value="InterPro"/>
</dbReference>
<dbReference type="InterPro" id="IPR006913">
    <property type="entry name" value="CENP-V/GFA"/>
</dbReference>
<dbReference type="PANTHER" id="PTHR33337:SF40">
    <property type="entry name" value="CENP-V_GFA DOMAIN-CONTAINING PROTEIN-RELATED"/>
    <property type="match status" value="1"/>
</dbReference>
<feature type="domain" description="CENP-V/GFA" evidence="5">
    <location>
        <begin position="3"/>
        <end position="122"/>
    </location>
</feature>
<dbReference type="Gene3D" id="3.90.1590.10">
    <property type="entry name" value="glutathione-dependent formaldehyde- activating enzyme (gfa)"/>
    <property type="match status" value="1"/>
</dbReference>
<dbReference type="STRING" id="1054996.SAMN05444414_12337"/>
<comment type="similarity">
    <text evidence="1">Belongs to the Gfa family.</text>
</comment>
<dbReference type="EMBL" id="FRBN01000023">
    <property type="protein sequence ID" value="SHL62695.1"/>
    <property type="molecule type" value="Genomic_DNA"/>
</dbReference>
<evidence type="ECO:0000313" key="7">
    <source>
        <dbReference type="Proteomes" id="UP000184191"/>
    </source>
</evidence>
<dbReference type="SUPFAM" id="SSF51316">
    <property type="entry name" value="Mss4-like"/>
    <property type="match status" value="1"/>
</dbReference>
<name>A0A1M7C651_9RHOB</name>
<dbReference type="GO" id="GO:0046872">
    <property type="term" value="F:metal ion binding"/>
    <property type="evidence" value="ECO:0007669"/>
    <property type="project" value="UniProtKB-KW"/>
</dbReference>
<evidence type="ECO:0000256" key="4">
    <source>
        <dbReference type="ARBA" id="ARBA00023239"/>
    </source>
</evidence>
<keyword evidence="2" id="KW-0479">Metal-binding</keyword>